<dbReference type="OMA" id="ENENKHC"/>
<evidence type="ECO:0000256" key="2">
    <source>
        <dbReference type="ARBA" id="ARBA00022490"/>
    </source>
</evidence>
<reference evidence="7 8" key="1">
    <citation type="journal article" date="2003" name="PLoS Biol.">
        <title>The genome sequence of Caenorhabditis briggsae: a platform for comparative genomics.</title>
        <authorList>
            <person name="Stein L.D."/>
            <person name="Bao Z."/>
            <person name="Blasiar D."/>
            <person name="Blumenthal T."/>
            <person name="Brent M.R."/>
            <person name="Chen N."/>
            <person name="Chinwalla A."/>
            <person name="Clarke L."/>
            <person name="Clee C."/>
            <person name="Coghlan A."/>
            <person name="Coulson A."/>
            <person name="D'Eustachio P."/>
            <person name="Fitch D.H."/>
            <person name="Fulton L.A."/>
            <person name="Fulton R.E."/>
            <person name="Griffiths-Jones S."/>
            <person name="Harris T.W."/>
            <person name="Hillier L.W."/>
            <person name="Kamath R."/>
            <person name="Kuwabara P.E."/>
            <person name="Mardis E.R."/>
            <person name="Marra M.A."/>
            <person name="Miner T.L."/>
            <person name="Minx P."/>
            <person name="Mullikin J.C."/>
            <person name="Plumb R.W."/>
            <person name="Rogers J."/>
            <person name="Schein J.E."/>
            <person name="Sohrmann M."/>
            <person name="Spieth J."/>
            <person name="Stajich J.E."/>
            <person name="Wei C."/>
            <person name="Willey D."/>
            <person name="Wilson R.K."/>
            <person name="Durbin R."/>
            <person name="Waterston R.H."/>
        </authorList>
    </citation>
    <scope>NUCLEOTIDE SEQUENCE [LARGE SCALE GENOMIC DNA]</scope>
    <source>
        <strain evidence="7 8">AF16</strain>
    </source>
</reference>
<feature type="coiled-coil region" evidence="5">
    <location>
        <begin position="715"/>
        <end position="742"/>
    </location>
</feature>
<dbReference type="HOGENOM" id="CLU_269384_0_0_1"/>
<feature type="region of interest" description="Disordered" evidence="6">
    <location>
        <begin position="1060"/>
        <end position="1084"/>
    </location>
</feature>
<name>A8WJ68_CAEBR</name>
<dbReference type="GO" id="GO:0007052">
    <property type="term" value="P:mitotic spindle organization"/>
    <property type="evidence" value="ECO:0007669"/>
    <property type="project" value="EnsemblMetazoa"/>
</dbReference>
<dbReference type="GO" id="GO:0140693">
    <property type="term" value="F:molecular condensate scaffold activity"/>
    <property type="evidence" value="ECO:0007669"/>
    <property type="project" value="EnsemblMetazoa"/>
</dbReference>
<feature type="coiled-coil region" evidence="5">
    <location>
        <begin position="1029"/>
        <end position="1056"/>
    </location>
</feature>
<feature type="compositionally biased region" description="Polar residues" evidence="6">
    <location>
        <begin position="22"/>
        <end position="40"/>
    </location>
</feature>
<feature type="coiled-coil region" evidence="5">
    <location>
        <begin position="224"/>
        <end position="265"/>
    </location>
</feature>
<gene>
    <name evidence="9" type="primary">spd-5</name>
    <name evidence="7" type="synonym">Cbr-spd-5</name>
    <name evidence="9" type="ORF">CBG23743</name>
    <name evidence="7" type="ORF">CBG_23743</name>
</gene>
<reference evidence="7 8" key="2">
    <citation type="journal article" date="2011" name="PLoS Genet.">
        <title>Caenorhabditis briggsae recombinant inbred line genotypes reveal inter-strain incompatibility and the evolution of recombination.</title>
        <authorList>
            <person name="Ross J.A."/>
            <person name="Koboldt D.C."/>
            <person name="Staisch J.E."/>
            <person name="Chamberlin H.M."/>
            <person name="Gupta B.P."/>
            <person name="Miller R.D."/>
            <person name="Baird S.E."/>
            <person name="Haag E.S."/>
        </authorList>
    </citation>
    <scope>NUCLEOTIDE SEQUENCE [LARGE SCALE GENOMIC DNA]</scope>
    <source>
        <strain evidence="7 8">AF16</strain>
    </source>
</reference>
<evidence type="ECO:0000313" key="9">
    <source>
        <dbReference type="WormBase" id="CBG23743"/>
    </source>
</evidence>
<evidence type="ECO:0000256" key="3">
    <source>
        <dbReference type="ARBA" id="ARBA00023054"/>
    </source>
</evidence>
<keyword evidence="2" id="KW-0963">Cytoplasm</keyword>
<sequence length="1238" mass="140055">MEDNSVLNEDSNIEDVVGRPTANLQQSGHSSGNPRKSMSQPSLAIIGESGETSSTAAARKPGMSGSFSNSNVRSIPIIQTWHENEELKGQLYSLRCEVQMHERRYLEAKGVCHKKVQDVLDEYVEMKIAQEDYDEKMRDYKMLQKELQDMQIKLDNSESNFAGQVDQFDKQRKDMEQRIRDLEATTAPDPNNTTYGTLRGTLDDIMKKDDPDFTLTSGYEERKIAELENKLLSEMDKVAELEDQIKSLLAEVEDQSARLAQSENIRIQLEAAASQVIPSANVPNSTFVIGNARESQTEEQIKYIDELETKLTDAKNESEKARLALVEYMNRCSKLENEIHRLKKSTFDSSSVLIGGQSSEELKAQIEKVTGELKELRNENRYLRIRCDHLTGGDGNLSMSLGQSRLMAGISPSDLVTSMQENETGGTSMRMLPRESQLDDLEENKLPLMDTSAAVRSVSSKFETRCKNKNDAIFQKEAFDAAYNDFESLKQGLTSSFNASMPPPDRDATQSFLSHKSFKNSPMMKPKPLHMLLKSHQNETAEQIQNHSFSTKTASLQASHCHMPLLQDVQHILDSSAILLEGQHEAAANTEKMQAKMTQIRDALSRLFERLKSSAALFEDILEKMGSSSPLADRIKQMKLAFETSISDHADVSGLLEAAEKDLHTMSVNFSILEKSIITESFVADVSRRFTIAPHSEDVASSSLLNASYSPIFKFSSNTIEVEKLQNEVAELRSELDKARARELKSPLQGSPGRLSDVQIKAAQNFEDLEVCQATLKKIESEKAELESEIAKHELTHHRLVNELEEIRRELEKASIRVSTERKARLQAEEILEETKRSVQQLKKEHENAMMIEVDYRVTEAREQVERESKQVIESLSVELRTALAEENAVRDHLEEMKDEMQKLKRRTKEAEDKVEFSANEKQEMMGHIANLEEHLEKVSLQEKEFTDCDAKLTARKKEIELIKSRDDMELAAIEGLERVRKEIAELTKKTLKVPLIKGDSSSIQHVCDEICRRISRESQLQHESAETLKYVNDKIESLQKDNNELKASLKAAVVNNENVPPVEANGPKTASTSTKPKEPSNFVSPTRQLLHESTMAVDAIVQRLKKTHNMSGMNSELKETIVNLINESRTLRDYLHKKLILFKGIDMTKWENASVDKLVEKLGQYQQDNLILEEEIKKYKKELKLTKAVVPVSSNSTDDLTTIIFFQNLGADVQERIKREIGGIAKDMGAVKELRKK</sequence>
<dbReference type="GO" id="GO:0005813">
    <property type="term" value="C:centrosome"/>
    <property type="evidence" value="ECO:0000318"/>
    <property type="project" value="GO_Central"/>
</dbReference>
<dbReference type="Proteomes" id="UP000008549">
    <property type="component" value="Unassembled WGS sequence"/>
</dbReference>
<feature type="region of interest" description="Disordered" evidence="6">
    <location>
        <begin position="1"/>
        <end position="40"/>
    </location>
</feature>
<dbReference type="EMBL" id="HE601040">
    <property type="protein sequence ID" value="CAP20510.2"/>
    <property type="molecule type" value="Genomic_DNA"/>
</dbReference>
<feature type="coiled-coil region" evidence="5">
    <location>
        <begin position="84"/>
        <end position="185"/>
    </location>
</feature>
<dbReference type="GO" id="GO:0007098">
    <property type="term" value="P:centrosome cycle"/>
    <property type="evidence" value="ECO:0000318"/>
    <property type="project" value="GO_Central"/>
</dbReference>
<comment type="subcellular location">
    <subcellularLocation>
        <location evidence="1">Cytoplasm</location>
        <location evidence="1">Cytoskeleton</location>
    </subcellularLocation>
</comment>
<accession>A8WJ68</accession>
<evidence type="ECO:0000256" key="6">
    <source>
        <dbReference type="SAM" id="MobiDB-lite"/>
    </source>
</evidence>
<evidence type="ECO:0000256" key="1">
    <source>
        <dbReference type="ARBA" id="ARBA00004245"/>
    </source>
</evidence>
<feature type="coiled-coil region" evidence="5">
    <location>
        <begin position="769"/>
        <end position="852"/>
    </location>
</feature>
<evidence type="ECO:0000256" key="4">
    <source>
        <dbReference type="ARBA" id="ARBA00023212"/>
    </source>
</evidence>
<feature type="compositionally biased region" description="Polar residues" evidence="6">
    <location>
        <begin position="1"/>
        <end position="10"/>
    </location>
</feature>
<proteinExistence type="predicted"/>
<dbReference type="GO" id="GO:0045977">
    <property type="term" value="P:positive regulation of mitotic cell cycle, embryonic"/>
    <property type="evidence" value="ECO:0007669"/>
    <property type="project" value="EnsemblMetazoa"/>
</dbReference>
<dbReference type="PANTHER" id="PTHR18861:SF4">
    <property type="entry name" value="SPINDLE-DEFECTIVE PROTEIN 5"/>
    <property type="match status" value="1"/>
</dbReference>
<keyword evidence="3 5" id="KW-0175">Coiled coil</keyword>
<feature type="coiled-coil region" evidence="5">
    <location>
        <begin position="297"/>
        <end position="386"/>
    </location>
</feature>
<dbReference type="WormBase" id="CBG23743">
    <property type="protein sequence ID" value="CBP44479"/>
    <property type="gene ID" value="WBGene00042013"/>
    <property type="gene designation" value="Cbr-spd-5"/>
</dbReference>
<dbReference type="GO" id="GO:0005737">
    <property type="term" value="C:cytoplasm"/>
    <property type="evidence" value="ECO:0007669"/>
    <property type="project" value="EnsemblMetazoa"/>
</dbReference>
<dbReference type="InParanoid" id="A8WJ68"/>
<evidence type="ECO:0000256" key="5">
    <source>
        <dbReference type="SAM" id="Coils"/>
    </source>
</evidence>
<dbReference type="GO" id="GO:0000159">
    <property type="term" value="C:protein phosphatase type 2A complex"/>
    <property type="evidence" value="ECO:0007669"/>
    <property type="project" value="EnsemblMetazoa"/>
</dbReference>
<dbReference type="FunCoup" id="A8WJ68">
    <property type="interactions" value="244"/>
</dbReference>
<dbReference type="STRING" id="6238.A8WJ68"/>
<dbReference type="PANTHER" id="PTHR18861">
    <property type="entry name" value="ELKS/RAB6-INTERACTING/CAST PROTEIN"/>
    <property type="match status" value="1"/>
</dbReference>
<keyword evidence="8" id="KW-1185">Reference proteome</keyword>
<evidence type="ECO:0000313" key="7">
    <source>
        <dbReference type="EMBL" id="CAP20510.2"/>
    </source>
</evidence>
<evidence type="ECO:0000313" key="8">
    <source>
        <dbReference type="Proteomes" id="UP000008549"/>
    </source>
</evidence>
<protein>
    <submittedName>
        <fullName evidence="7">Protein CBR-SPD-5</fullName>
    </submittedName>
</protein>
<feature type="region of interest" description="Disordered" evidence="6">
    <location>
        <begin position="50"/>
        <end position="69"/>
    </location>
</feature>
<dbReference type="GO" id="GO:0042802">
    <property type="term" value="F:identical protein binding"/>
    <property type="evidence" value="ECO:0007669"/>
    <property type="project" value="EnsemblMetazoa"/>
</dbReference>
<dbReference type="eggNOG" id="ENOG502RVPP">
    <property type="taxonomic scope" value="Eukaryota"/>
</dbReference>
<feature type="coiled-coil region" evidence="5">
    <location>
        <begin position="880"/>
        <end position="921"/>
    </location>
</feature>
<feature type="coiled-coil region" evidence="5">
    <location>
        <begin position="1156"/>
        <end position="1190"/>
    </location>
</feature>
<dbReference type="AlphaFoldDB" id="A8WJ68"/>
<dbReference type="GO" id="GO:0008104">
    <property type="term" value="P:intracellular protein localization"/>
    <property type="evidence" value="ECO:0007669"/>
    <property type="project" value="EnsemblMetazoa"/>
</dbReference>
<keyword evidence="4" id="KW-0206">Cytoskeleton</keyword>
<organism evidence="7 8">
    <name type="scientific">Caenorhabditis briggsae</name>
    <dbReference type="NCBI Taxonomy" id="6238"/>
    <lineage>
        <taxon>Eukaryota</taxon>
        <taxon>Metazoa</taxon>
        <taxon>Ecdysozoa</taxon>
        <taxon>Nematoda</taxon>
        <taxon>Chromadorea</taxon>
        <taxon>Rhabditida</taxon>
        <taxon>Rhabditina</taxon>
        <taxon>Rhabditomorpha</taxon>
        <taxon>Rhabditoidea</taxon>
        <taxon>Rhabditidae</taxon>
        <taxon>Peloderinae</taxon>
        <taxon>Caenorhabditis</taxon>
    </lineage>
</organism>